<comment type="caution">
    <text evidence="4">The sequence shown here is derived from an EMBL/GenBank/DDBJ whole genome shotgun (WGS) entry which is preliminary data.</text>
</comment>
<evidence type="ECO:0000313" key="5">
    <source>
        <dbReference type="Proteomes" id="UP000253506"/>
    </source>
</evidence>
<evidence type="ECO:0000256" key="2">
    <source>
        <dbReference type="ARBA" id="ARBA00034247"/>
    </source>
</evidence>
<name>A0A368ZQ88_9GAMM</name>
<dbReference type="Gene3D" id="3.30.70.270">
    <property type="match status" value="1"/>
</dbReference>
<evidence type="ECO:0000259" key="3">
    <source>
        <dbReference type="PROSITE" id="PS50887"/>
    </source>
</evidence>
<dbReference type="Pfam" id="PF00990">
    <property type="entry name" value="GGDEF"/>
    <property type="match status" value="1"/>
</dbReference>
<dbReference type="InterPro" id="IPR043128">
    <property type="entry name" value="Rev_trsase/Diguanyl_cyclase"/>
</dbReference>
<dbReference type="InterPro" id="IPR000160">
    <property type="entry name" value="GGDEF_dom"/>
</dbReference>
<reference evidence="4 5" key="1">
    <citation type="submission" date="2018-07" db="EMBL/GenBank/DDBJ databases">
        <title>Genomic Encyclopedia of Type Strains, Phase III (KMG-III): the genomes of soil and plant-associated and newly described type strains.</title>
        <authorList>
            <person name="Whitman W."/>
        </authorList>
    </citation>
    <scope>NUCLEOTIDE SEQUENCE [LARGE SCALE GENOMIC DNA]</scope>
    <source>
        <strain evidence="4 5">CECT 7731</strain>
    </source>
</reference>
<dbReference type="EMBL" id="QPJQ01000031">
    <property type="protein sequence ID" value="RCW97241.1"/>
    <property type="molecule type" value="Genomic_DNA"/>
</dbReference>
<dbReference type="AlphaFoldDB" id="A0A368ZQ88"/>
<dbReference type="PROSITE" id="PS50887">
    <property type="entry name" value="GGDEF"/>
    <property type="match status" value="1"/>
</dbReference>
<dbReference type="SUPFAM" id="SSF55073">
    <property type="entry name" value="Nucleotide cyclase"/>
    <property type="match status" value="1"/>
</dbReference>
<dbReference type="GO" id="GO:0052621">
    <property type="term" value="F:diguanylate cyclase activity"/>
    <property type="evidence" value="ECO:0007669"/>
    <property type="project" value="UniProtKB-EC"/>
</dbReference>
<feature type="domain" description="GGDEF" evidence="3">
    <location>
        <begin position="237"/>
        <end position="357"/>
    </location>
</feature>
<dbReference type="InterPro" id="IPR029787">
    <property type="entry name" value="Nucleotide_cyclase"/>
</dbReference>
<sequence length="368" mass="41317">MSNAPSNILLEQQQTLLSRIAYLEKERDFIKKLYSGMPQMLQTISKGALLSSLLDSFKTKMQAQLPNAYCLFLTTDKDCLQWHLQYTDSVNTALLNSNNFLSKIPQALVAFAASPSCPQRHDEEIQSASGWKIWQSFINERGFSEVSMVSVSDGQGSIYLMLVFQRDAHRLESDLMMLALDNYASWLSAVFEREQADLLLLEDSHRDPTTGLLRRYSFENSFGIILKDSRRHFLRAALFSIRVLSSSAIKETELKALAEVMQDTVRDNDLIAYFGGRELVMGIRIQHLADAEVVAQKLQKSLNSPKFTDYALLQGGLSIGIAFYPEHSSLESLYAAASLAANSLGNVPGYRIEFHGNCFQSSADFYSL</sequence>
<gene>
    <name evidence="4" type="ORF">DFP77_13115</name>
</gene>
<proteinExistence type="predicted"/>
<dbReference type="SMART" id="SM00267">
    <property type="entry name" value="GGDEF"/>
    <property type="match status" value="1"/>
</dbReference>
<organism evidence="4 5">
    <name type="scientific">Marinomonas foliarum</name>
    <dbReference type="NCBI Taxonomy" id="491950"/>
    <lineage>
        <taxon>Bacteria</taxon>
        <taxon>Pseudomonadati</taxon>
        <taxon>Pseudomonadota</taxon>
        <taxon>Gammaproteobacteria</taxon>
        <taxon>Oceanospirillales</taxon>
        <taxon>Oceanospirillaceae</taxon>
        <taxon>Marinomonas</taxon>
    </lineage>
</organism>
<protein>
    <recommendedName>
        <fullName evidence="1">diguanylate cyclase</fullName>
        <ecNumber evidence="1">2.7.7.65</ecNumber>
    </recommendedName>
</protein>
<comment type="catalytic activity">
    <reaction evidence="2">
        <text>2 GTP = 3',3'-c-di-GMP + 2 diphosphate</text>
        <dbReference type="Rhea" id="RHEA:24898"/>
        <dbReference type="ChEBI" id="CHEBI:33019"/>
        <dbReference type="ChEBI" id="CHEBI:37565"/>
        <dbReference type="ChEBI" id="CHEBI:58805"/>
        <dbReference type="EC" id="2.7.7.65"/>
    </reaction>
</comment>
<dbReference type="InterPro" id="IPR050469">
    <property type="entry name" value="Diguanylate_Cyclase"/>
</dbReference>
<evidence type="ECO:0000256" key="1">
    <source>
        <dbReference type="ARBA" id="ARBA00012528"/>
    </source>
</evidence>
<accession>A0A368ZQ88</accession>
<dbReference type="EC" id="2.7.7.65" evidence="1"/>
<dbReference type="Proteomes" id="UP000253506">
    <property type="component" value="Unassembled WGS sequence"/>
</dbReference>
<dbReference type="PANTHER" id="PTHR45138:SF9">
    <property type="entry name" value="DIGUANYLATE CYCLASE DGCM-RELATED"/>
    <property type="match status" value="1"/>
</dbReference>
<evidence type="ECO:0000313" key="4">
    <source>
        <dbReference type="EMBL" id="RCW97241.1"/>
    </source>
</evidence>
<dbReference type="RefSeq" id="WP_258861180.1">
    <property type="nucleotide sequence ID" value="NZ_QPJQ01000031.1"/>
</dbReference>
<dbReference type="PANTHER" id="PTHR45138">
    <property type="entry name" value="REGULATORY COMPONENTS OF SENSORY TRANSDUCTION SYSTEM"/>
    <property type="match status" value="1"/>
</dbReference>